<dbReference type="InterPro" id="IPR001245">
    <property type="entry name" value="Ser-Thr/Tyr_kinase_cat_dom"/>
</dbReference>
<proteinExistence type="predicted"/>
<evidence type="ECO:0000256" key="4">
    <source>
        <dbReference type="ARBA" id="ARBA00022777"/>
    </source>
</evidence>
<evidence type="ECO:0000256" key="5">
    <source>
        <dbReference type="ARBA" id="ARBA00022840"/>
    </source>
</evidence>
<dbReference type="InterPro" id="IPR011009">
    <property type="entry name" value="Kinase-like_dom_sf"/>
</dbReference>
<dbReference type="PROSITE" id="PS50011">
    <property type="entry name" value="PROTEIN_KINASE_DOM"/>
    <property type="match status" value="1"/>
</dbReference>
<reference evidence="7" key="1">
    <citation type="submission" date="2019-10" db="EMBL/GenBank/DDBJ databases">
        <authorList>
            <person name="Zhang R."/>
            <person name="Pan Y."/>
            <person name="Wang J."/>
            <person name="Ma R."/>
            <person name="Yu S."/>
        </authorList>
    </citation>
    <scope>NUCLEOTIDE SEQUENCE</scope>
    <source>
        <strain evidence="7">LA-IB0</strain>
        <tissue evidence="7">Leaf</tissue>
    </source>
</reference>
<keyword evidence="5" id="KW-0067">ATP-binding</keyword>
<dbReference type="Gene3D" id="1.10.510.10">
    <property type="entry name" value="Transferase(Phosphotransferase) domain 1"/>
    <property type="match status" value="1"/>
</dbReference>
<name>A0AAV6XWG4_9LAMI</name>
<feature type="domain" description="Protein kinase" evidence="6">
    <location>
        <begin position="1"/>
        <end position="191"/>
    </location>
</feature>
<keyword evidence="4" id="KW-0418">Kinase</keyword>
<dbReference type="AlphaFoldDB" id="A0AAV6XWG4"/>
<gene>
    <name evidence="7" type="ORF">BUALT_Bualt03G0162900</name>
</gene>
<keyword evidence="3" id="KW-0547">Nucleotide-binding</keyword>
<dbReference type="Proteomes" id="UP000826271">
    <property type="component" value="Unassembled WGS sequence"/>
</dbReference>
<sequence length="191" mass="22221">MQENTTLTDEAKHDVIKESNVKWEQGKYVKKKNSRPYEDDEEMLKELSQDLVPPEQWEYMLEVERNAKNISQYEWPHQLGRMPLLELKKQDEEIAPCRIDLFGMSCTRNGKPPVNQHISNLIKEMRDSISRVPEGEQTREIEETVWTEFMGADSRDLVSGYMSPEYAINGVFSMKTDIFSFGVLLLEIVTG</sequence>
<dbReference type="SUPFAM" id="SSF56112">
    <property type="entry name" value="Protein kinase-like (PK-like)"/>
    <property type="match status" value="1"/>
</dbReference>
<evidence type="ECO:0000313" key="8">
    <source>
        <dbReference type="Proteomes" id="UP000826271"/>
    </source>
</evidence>
<keyword evidence="8" id="KW-1185">Reference proteome</keyword>
<comment type="caution">
    <text evidence="7">The sequence shown here is derived from an EMBL/GenBank/DDBJ whole genome shotgun (WGS) entry which is preliminary data.</text>
</comment>
<dbReference type="GO" id="GO:0005524">
    <property type="term" value="F:ATP binding"/>
    <property type="evidence" value="ECO:0007669"/>
    <property type="project" value="UniProtKB-KW"/>
</dbReference>
<dbReference type="PANTHER" id="PTHR27002:SF181">
    <property type="entry name" value="RECEPTOR-LIKE SERINE_THREONINE-PROTEIN KINASE"/>
    <property type="match status" value="1"/>
</dbReference>
<dbReference type="Pfam" id="PF07714">
    <property type="entry name" value="PK_Tyr_Ser-Thr"/>
    <property type="match status" value="1"/>
</dbReference>
<evidence type="ECO:0000256" key="1">
    <source>
        <dbReference type="ARBA" id="ARBA00022527"/>
    </source>
</evidence>
<organism evidence="7 8">
    <name type="scientific">Buddleja alternifolia</name>
    <dbReference type="NCBI Taxonomy" id="168488"/>
    <lineage>
        <taxon>Eukaryota</taxon>
        <taxon>Viridiplantae</taxon>
        <taxon>Streptophyta</taxon>
        <taxon>Embryophyta</taxon>
        <taxon>Tracheophyta</taxon>
        <taxon>Spermatophyta</taxon>
        <taxon>Magnoliopsida</taxon>
        <taxon>eudicotyledons</taxon>
        <taxon>Gunneridae</taxon>
        <taxon>Pentapetalae</taxon>
        <taxon>asterids</taxon>
        <taxon>lamiids</taxon>
        <taxon>Lamiales</taxon>
        <taxon>Scrophulariaceae</taxon>
        <taxon>Buddlejeae</taxon>
        <taxon>Buddleja</taxon>
    </lineage>
</organism>
<evidence type="ECO:0000313" key="7">
    <source>
        <dbReference type="EMBL" id="KAG8386578.1"/>
    </source>
</evidence>
<accession>A0AAV6XWG4</accession>
<evidence type="ECO:0000256" key="2">
    <source>
        <dbReference type="ARBA" id="ARBA00022679"/>
    </source>
</evidence>
<dbReference type="EMBL" id="WHWC01000003">
    <property type="protein sequence ID" value="KAG8386578.1"/>
    <property type="molecule type" value="Genomic_DNA"/>
</dbReference>
<dbReference type="GO" id="GO:0004674">
    <property type="term" value="F:protein serine/threonine kinase activity"/>
    <property type="evidence" value="ECO:0007669"/>
    <property type="project" value="UniProtKB-KW"/>
</dbReference>
<dbReference type="PANTHER" id="PTHR27002">
    <property type="entry name" value="RECEPTOR-LIKE SERINE/THREONINE-PROTEIN KINASE SD1-8"/>
    <property type="match status" value="1"/>
</dbReference>
<evidence type="ECO:0000256" key="3">
    <source>
        <dbReference type="ARBA" id="ARBA00022741"/>
    </source>
</evidence>
<dbReference type="GO" id="GO:0005886">
    <property type="term" value="C:plasma membrane"/>
    <property type="evidence" value="ECO:0007669"/>
    <property type="project" value="TreeGrafter"/>
</dbReference>
<keyword evidence="1" id="KW-0723">Serine/threonine-protein kinase</keyword>
<evidence type="ECO:0000259" key="6">
    <source>
        <dbReference type="PROSITE" id="PS50011"/>
    </source>
</evidence>
<keyword evidence="2" id="KW-0808">Transferase</keyword>
<dbReference type="InterPro" id="IPR000719">
    <property type="entry name" value="Prot_kinase_dom"/>
</dbReference>
<protein>
    <recommendedName>
        <fullName evidence="6">Protein kinase domain-containing protein</fullName>
    </recommendedName>
</protein>